<reference evidence="3" key="1">
    <citation type="journal article" date="2014" name="Int. J. Syst. Evol. Microbiol.">
        <title>Complete genome sequence of Corynebacterium casei LMG S-19264T (=DSM 44701T), isolated from a smear-ripened cheese.</title>
        <authorList>
            <consortium name="US DOE Joint Genome Institute (JGI-PGF)"/>
            <person name="Walter F."/>
            <person name="Albersmeier A."/>
            <person name="Kalinowski J."/>
            <person name="Ruckert C."/>
        </authorList>
    </citation>
    <scope>NUCLEOTIDE SEQUENCE</scope>
    <source>
        <strain evidence="3">VKM Ac-2007</strain>
    </source>
</reference>
<evidence type="ECO:0000259" key="2">
    <source>
        <dbReference type="Pfam" id="PF01965"/>
    </source>
</evidence>
<dbReference type="AlphaFoldDB" id="A0A9W6ME38"/>
<dbReference type="EMBL" id="BSEV01000008">
    <property type="protein sequence ID" value="GLK10555.1"/>
    <property type="molecule type" value="Genomic_DNA"/>
</dbReference>
<feature type="domain" description="DJ-1/PfpI" evidence="2">
    <location>
        <begin position="8"/>
        <end position="95"/>
    </location>
</feature>
<dbReference type="PANTHER" id="PTHR43130">
    <property type="entry name" value="ARAC-FAMILY TRANSCRIPTIONAL REGULATOR"/>
    <property type="match status" value="1"/>
</dbReference>
<evidence type="ECO:0000313" key="3">
    <source>
        <dbReference type="EMBL" id="GLK10555.1"/>
    </source>
</evidence>
<dbReference type="Gene3D" id="3.40.50.880">
    <property type="match status" value="1"/>
</dbReference>
<keyword evidence="4" id="KW-1185">Reference proteome</keyword>
<dbReference type="InterPro" id="IPR052158">
    <property type="entry name" value="INH-QAR"/>
</dbReference>
<accession>A0A9W6ME38</accession>
<dbReference type="GO" id="GO:0006355">
    <property type="term" value="P:regulation of DNA-templated transcription"/>
    <property type="evidence" value="ECO:0007669"/>
    <property type="project" value="TreeGrafter"/>
</dbReference>
<dbReference type="SUPFAM" id="SSF52317">
    <property type="entry name" value="Class I glutamine amidotransferase-like"/>
    <property type="match status" value="1"/>
</dbReference>
<gene>
    <name evidence="3" type="ORF">GCM10017600_39610</name>
</gene>
<proteinExistence type="predicted"/>
<evidence type="ECO:0000313" key="4">
    <source>
        <dbReference type="Proteomes" id="UP001143474"/>
    </source>
</evidence>
<comment type="caution">
    <text evidence="3">The sequence shown here is derived from an EMBL/GenBank/DDBJ whole genome shotgun (WGS) entry which is preliminary data.</text>
</comment>
<dbReference type="InterPro" id="IPR029062">
    <property type="entry name" value="Class_I_gatase-like"/>
</dbReference>
<dbReference type="Pfam" id="PF01965">
    <property type="entry name" value="DJ-1_PfpI"/>
    <property type="match status" value="1"/>
</dbReference>
<dbReference type="Proteomes" id="UP001143474">
    <property type="component" value="Unassembled WGS sequence"/>
</dbReference>
<protein>
    <recommendedName>
        <fullName evidence="2">DJ-1/PfpI domain-containing protein</fullName>
    </recommendedName>
</protein>
<evidence type="ECO:0000256" key="1">
    <source>
        <dbReference type="SAM" id="MobiDB-lite"/>
    </source>
</evidence>
<name>A0A9W6ME38_9ACTN</name>
<feature type="region of interest" description="Disordered" evidence="1">
    <location>
        <begin position="88"/>
        <end position="112"/>
    </location>
</feature>
<dbReference type="InterPro" id="IPR002818">
    <property type="entry name" value="DJ-1/PfpI"/>
</dbReference>
<dbReference type="PANTHER" id="PTHR43130:SF3">
    <property type="entry name" value="HTH-TYPE TRANSCRIPTIONAL REGULATOR RV1931C"/>
    <property type="match status" value="1"/>
</dbReference>
<organism evidence="3 4">
    <name type="scientific">Streptosporangium carneum</name>
    <dbReference type="NCBI Taxonomy" id="47481"/>
    <lineage>
        <taxon>Bacteria</taxon>
        <taxon>Bacillati</taxon>
        <taxon>Actinomycetota</taxon>
        <taxon>Actinomycetes</taxon>
        <taxon>Streptosporangiales</taxon>
        <taxon>Streptosporangiaceae</taxon>
        <taxon>Streptosporangium</taxon>
    </lineage>
</organism>
<sequence>MRAASCGLVSGGWGHEQAAANPLIVAHVRRIARESRRIASVCTGASILAAAGLLDGRRVTTHWRWAGKLAARHPSVTVDPRPIYIRDGNLTTSATTCPPPPSRRGRGSASGT</sequence>
<reference evidence="3" key="2">
    <citation type="submission" date="2023-01" db="EMBL/GenBank/DDBJ databases">
        <authorList>
            <person name="Sun Q."/>
            <person name="Evtushenko L."/>
        </authorList>
    </citation>
    <scope>NUCLEOTIDE SEQUENCE</scope>
    <source>
        <strain evidence="3">VKM Ac-2007</strain>
    </source>
</reference>